<dbReference type="EMBL" id="BQNB010020349">
    <property type="protein sequence ID" value="GJT95009.1"/>
    <property type="molecule type" value="Genomic_DNA"/>
</dbReference>
<dbReference type="Gene3D" id="3.30.420.10">
    <property type="entry name" value="Ribonuclease H-like superfamily/Ribonuclease H"/>
    <property type="match status" value="1"/>
</dbReference>
<evidence type="ECO:0000313" key="2">
    <source>
        <dbReference type="EMBL" id="GJT95009.1"/>
    </source>
</evidence>
<dbReference type="InterPro" id="IPR003165">
    <property type="entry name" value="Piwi"/>
</dbReference>
<gene>
    <name evidence="2" type="ORF">Tco_1090527</name>
</gene>
<proteinExistence type="predicted"/>
<protein>
    <submittedName>
        <fullName evidence="2">PAZ domain-containing protein</fullName>
    </submittedName>
</protein>
<feature type="domain" description="Piwi" evidence="1">
    <location>
        <begin position="132"/>
        <end position="218"/>
    </location>
</feature>
<dbReference type="Pfam" id="PF02171">
    <property type="entry name" value="Piwi"/>
    <property type="match status" value="1"/>
</dbReference>
<accession>A0ABQ5I5N7</accession>
<reference evidence="2" key="2">
    <citation type="submission" date="2022-01" db="EMBL/GenBank/DDBJ databases">
        <authorList>
            <person name="Yamashiro T."/>
            <person name="Shiraishi A."/>
            <person name="Satake H."/>
            <person name="Nakayama K."/>
        </authorList>
    </citation>
    <scope>NUCLEOTIDE SEQUENCE</scope>
</reference>
<name>A0ABQ5I5N7_9ASTR</name>
<comment type="caution">
    <text evidence="2">The sequence shown here is derived from an EMBL/GenBank/DDBJ whole genome shotgun (WGS) entry which is preliminary data.</text>
</comment>
<reference evidence="2" key="1">
    <citation type="journal article" date="2022" name="Int. J. Mol. Sci.">
        <title>Draft Genome of Tanacetum Coccineum: Genomic Comparison of Closely Related Tanacetum-Family Plants.</title>
        <authorList>
            <person name="Yamashiro T."/>
            <person name="Shiraishi A."/>
            <person name="Nakayama K."/>
            <person name="Satake H."/>
        </authorList>
    </citation>
    <scope>NUCLEOTIDE SEQUENCE</scope>
</reference>
<dbReference type="PANTHER" id="PTHR22891">
    <property type="entry name" value="EUKARYOTIC TRANSLATION INITIATION FACTOR 2C"/>
    <property type="match status" value="1"/>
</dbReference>
<dbReference type="InterPro" id="IPR012337">
    <property type="entry name" value="RNaseH-like_sf"/>
</dbReference>
<dbReference type="InterPro" id="IPR036397">
    <property type="entry name" value="RNaseH_sf"/>
</dbReference>
<evidence type="ECO:0000259" key="1">
    <source>
        <dbReference type="PROSITE" id="PS50822"/>
    </source>
</evidence>
<keyword evidence="3" id="KW-1185">Reference proteome</keyword>
<evidence type="ECO:0000313" key="3">
    <source>
        <dbReference type="Proteomes" id="UP001151760"/>
    </source>
</evidence>
<dbReference type="SMART" id="SM00950">
    <property type="entry name" value="Piwi"/>
    <property type="match status" value="1"/>
</dbReference>
<organism evidence="2 3">
    <name type="scientific">Tanacetum coccineum</name>
    <dbReference type="NCBI Taxonomy" id="301880"/>
    <lineage>
        <taxon>Eukaryota</taxon>
        <taxon>Viridiplantae</taxon>
        <taxon>Streptophyta</taxon>
        <taxon>Embryophyta</taxon>
        <taxon>Tracheophyta</taxon>
        <taxon>Spermatophyta</taxon>
        <taxon>Magnoliopsida</taxon>
        <taxon>eudicotyledons</taxon>
        <taxon>Gunneridae</taxon>
        <taxon>Pentapetalae</taxon>
        <taxon>asterids</taxon>
        <taxon>campanulids</taxon>
        <taxon>Asterales</taxon>
        <taxon>Asteraceae</taxon>
        <taxon>Asteroideae</taxon>
        <taxon>Anthemideae</taxon>
        <taxon>Anthemidinae</taxon>
        <taxon>Tanacetum</taxon>
    </lineage>
</organism>
<dbReference type="PROSITE" id="PS50822">
    <property type="entry name" value="PIWI"/>
    <property type="match status" value="1"/>
</dbReference>
<dbReference type="Proteomes" id="UP001151760">
    <property type="component" value="Unassembled WGS sequence"/>
</dbReference>
<dbReference type="SUPFAM" id="SSF53098">
    <property type="entry name" value="Ribonuclease H-like"/>
    <property type="match status" value="1"/>
</dbReference>
<sequence length="218" mass="24500">MGLLRVELEKVKQEKEGGLEEFKEPEVIEYGPRDSSLKSTTALWEANNGSSAIPQLKGAKAFTFVEVNKYTNKFSETNNIGTGRYEMVVASMDWPQVTKYKALVSAVTQEIINDLYTTSTDPKRGVIHGGLISVYKDGVSEGQFNEVLLYEIDKIRKACLSLEENYMPRVTFVVVQKRHHTRFFPVKHGDRGSTDKSGNVLPGTVVDTKICHPTEFDF</sequence>